<proteinExistence type="inferred from homology"/>
<evidence type="ECO:0000256" key="1">
    <source>
        <dbReference type="ARBA" id="ARBA00009800"/>
    </source>
</evidence>
<keyword evidence="3" id="KW-1185">Reference proteome</keyword>
<evidence type="ECO:0000313" key="2">
    <source>
        <dbReference type="EMBL" id="KJB74093.1"/>
    </source>
</evidence>
<dbReference type="InterPro" id="IPR017853">
    <property type="entry name" value="GH"/>
</dbReference>
<dbReference type="PANTHER" id="PTHR14363">
    <property type="entry name" value="HEPARANASE-RELATED"/>
    <property type="match status" value="1"/>
</dbReference>
<reference evidence="2 3" key="1">
    <citation type="journal article" date="2012" name="Nature">
        <title>Repeated polyploidization of Gossypium genomes and the evolution of spinnable cotton fibres.</title>
        <authorList>
            <person name="Paterson A.H."/>
            <person name="Wendel J.F."/>
            <person name="Gundlach H."/>
            <person name="Guo H."/>
            <person name="Jenkins J."/>
            <person name="Jin D."/>
            <person name="Llewellyn D."/>
            <person name="Showmaker K.C."/>
            <person name="Shu S."/>
            <person name="Udall J."/>
            <person name="Yoo M.J."/>
            <person name="Byers R."/>
            <person name="Chen W."/>
            <person name="Doron-Faigenboim A."/>
            <person name="Duke M.V."/>
            <person name="Gong L."/>
            <person name="Grimwood J."/>
            <person name="Grover C."/>
            <person name="Grupp K."/>
            <person name="Hu G."/>
            <person name="Lee T.H."/>
            <person name="Li J."/>
            <person name="Lin L."/>
            <person name="Liu T."/>
            <person name="Marler B.S."/>
            <person name="Page J.T."/>
            <person name="Roberts A.W."/>
            <person name="Romanel E."/>
            <person name="Sanders W.S."/>
            <person name="Szadkowski E."/>
            <person name="Tan X."/>
            <person name="Tang H."/>
            <person name="Xu C."/>
            <person name="Wang J."/>
            <person name="Wang Z."/>
            <person name="Zhang D."/>
            <person name="Zhang L."/>
            <person name="Ashrafi H."/>
            <person name="Bedon F."/>
            <person name="Bowers J.E."/>
            <person name="Brubaker C.L."/>
            <person name="Chee P.W."/>
            <person name="Das S."/>
            <person name="Gingle A.R."/>
            <person name="Haigler C.H."/>
            <person name="Harker D."/>
            <person name="Hoffmann L.V."/>
            <person name="Hovav R."/>
            <person name="Jones D.C."/>
            <person name="Lemke C."/>
            <person name="Mansoor S."/>
            <person name="ur Rahman M."/>
            <person name="Rainville L.N."/>
            <person name="Rambani A."/>
            <person name="Reddy U.K."/>
            <person name="Rong J.K."/>
            <person name="Saranga Y."/>
            <person name="Scheffler B.E."/>
            <person name="Scheffler J.A."/>
            <person name="Stelly D.M."/>
            <person name="Triplett B.A."/>
            <person name="Van Deynze A."/>
            <person name="Vaslin M.F."/>
            <person name="Waghmare V.N."/>
            <person name="Walford S.A."/>
            <person name="Wright R.J."/>
            <person name="Zaki E.A."/>
            <person name="Zhang T."/>
            <person name="Dennis E.S."/>
            <person name="Mayer K.F."/>
            <person name="Peterson D.G."/>
            <person name="Rokhsar D.S."/>
            <person name="Wang X."/>
            <person name="Schmutz J."/>
        </authorList>
    </citation>
    <scope>NUCLEOTIDE SEQUENCE [LARGE SCALE GENOMIC DNA]</scope>
</reference>
<dbReference type="eggNOG" id="ENOG502QQST">
    <property type="taxonomic scope" value="Eukaryota"/>
</dbReference>
<protein>
    <submittedName>
        <fullName evidence="2">Uncharacterized protein</fullName>
    </submittedName>
</protein>
<name>A0A0D2TEE3_GOSRA</name>
<dbReference type="GO" id="GO:0016020">
    <property type="term" value="C:membrane"/>
    <property type="evidence" value="ECO:0007669"/>
    <property type="project" value="InterPro"/>
</dbReference>
<dbReference type="GO" id="GO:0009505">
    <property type="term" value="C:plant-type cell wall"/>
    <property type="evidence" value="ECO:0007669"/>
    <property type="project" value="TreeGrafter"/>
</dbReference>
<dbReference type="SUPFAM" id="SSF51445">
    <property type="entry name" value="(Trans)glycosidases"/>
    <property type="match status" value="1"/>
</dbReference>
<dbReference type="InterPro" id="IPR005199">
    <property type="entry name" value="Glyco_hydro_79"/>
</dbReference>
<gene>
    <name evidence="2" type="ORF">B456_011G271700</name>
</gene>
<accession>A0A0D2TEE3</accession>
<organism evidence="2 3">
    <name type="scientific">Gossypium raimondii</name>
    <name type="common">Peruvian cotton</name>
    <name type="synonym">Gossypium klotzschianum subsp. raimondii</name>
    <dbReference type="NCBI Taxonomy" id="29730"/>
    <lineage>
        <taxon>Eukaryota</taxon>
        <taxon>Viridiplantae</taxon>
        <taxon>Streptophyta</taxon>
        <taxon>Embryophyta</taxon>
        <taxon>Tracheophyta</taxon>
        <taxon>Spermatophyta</taxon>
        <taxon>Magnoliopsida</taxon>
        <taxon>eudicotyledons</taxon>
        <taxon>Gunneridae</taxon>
        <taxon>Pentapetalae</taxon>
        <taxon>rosids</taxon>
        <taxon>malvids</taxon>
        <taxon>Malvales</taxon>
        <taxon>Malvaceae</taxon>
        <taxon>Malvoideae</taxon>
        <taxon>Gossypium</taxon>
    </lineage>
</organism>
<dbReference type="EMBL" id="CM001750">
    <property type="protein sequence ID" value="KJB74093.1"/>
    <property type="molecule type" value="Genomic_DNA"/>
</dbReference>
<dbReference type="Gramene" id="KJB74093">
    <property type="protein sequence ID" value="KJB74093"/>
    <property type="gene ID" value="B456_011G271700"/>
</dbReference>
<dbReference type="Proteomes" id="UP000032304">
    <property type="component" value="Chromosome 11"/>
</dbReference>
<dbReference type="GO" id="GO:0004566">
    <property type="term" value="F:beta-glucuronidase activity"/>
    <property type="evidence" value="ECO:0007669"/>
    <property type="project" value="TreeGrafter"/>
</dbReference>
<dbReference type="AlphaFoldDB" id="A0A0D2TEE3"/>
<sequence>MHDSKGVHTLCGSSCLDPFFLTQIAQTFKDISNAIDKFAPWSGAWVSESGGAYNSGGQLVWYKFAFGFWYFDQLGMTSVYNHKVYCKQALIGGNYALLNTATFIPNPDYALLWHRVMGRKVLSVTHKGSPYLCVYSHCAKKEIIFIILRGVSFVFINLSKNTSFEIDIFHDLNLNGESPNFEFKRQLKPKLVDGMMPTSIASHSIAFITIRHLNAPACS</sequence>
<comment type="similarity">
    <text evidence="1">Belongs to the glycosyl hydrolase 79 family.</text>
</comment>
<dbReference type="PANTHER" id="PTHR14363:SF13">
    <property type="entry name" value="OS07G0598400 PROTEIN"/>
    <property type="match status" value="1"/>
</dbReference>
<dbReference type="Pfam" id="PF03662">
    <property type="entry name" value="Glyco_hydro_79n"/>
    <property type="match status" value="1"/>
</dbReference>
<dbReference type="Gene3D" id="3.20.20.80">
    <property type="entry name" value="Glycosidases"/>
    <property type="match status" value="1"/>
</dbReference>
<evidence type="ECO:0000313" key="3">
    <source>
        <dbReference type="Proteomes" id="UP000032304"/>
    </source>
</evidence>